<feature type="region of interest" description="Disordered" evidence="5">
    <location>
        <begin position="1"/>
        <end position="26"/>
    </location>
</feature>
<accession>A0A931D8Y4</accession>
<dbReference type="RefSeq" id="WP_196835536.1">
    <property type="nucleotide sequence ID" value="NZ_JADOTZ010000001.1"/>
</dbReference>
<dbReference type="EC" id="2.3.1.286" evidence="1"/>
<dbReference type="InterPro" id="IPR026591">
    <property type="entry name" value="Sirtuin_cat_small_dom_sf"/>
</dbReference>
<dbReference type="PANTHER" id="PTHR11085">
    <property type="entry name" value="NAD-DEPENDENT PROTEIN DEACYLASE SIRTUIN-5, MITOCHONDRIAL-RELATED"/>
    <property type="match status" value="1"/>
</dbReference>
<protein>
    <recommendedName>
        <fullName evidence="1">protein acetyllysine N-acetyltransferase</fullName>
        <ecNumber evidence="1">2.3.1.286</ecNumber>
    </recommendedName>
</protein>
<dbReference type="EMBL" id="JADOTZ010000001">
    <property type="protein sequence ID" value="MBG6084193.1"/>
    <property type="molecule type" value="Genomic_DNA"/>
</dbReference>
<feature type="domain" description="Deacetylase sirtuin-type" evidence="6">
    <location>
        <begin position="54"/>
        <end position="337"/>
    </location>
</feature>
<feature type="active site" description="Proton acceptor" evidence="4">
    <location>
        <position position="177"/>
    </location>
</feature>
<name>A0A931D8Y4_9MICC</name>
<feature type="binding site" evidence="4">
    <location>
        <position position="243"/>
    </location>
    <ligand>
        <name>Zn(2+)</name>
        <dbReference type="ChEBI" id="CHEBI:29105"/>
    </ligand>
</feature>
<evidence type="ECO:0000256" key="3">
    <source>
        <dbReference type="ARBA" id="ARBA00023027"/>
    </source>
</evidence>
<gene>
    <name evidence="7" type="ORF">IW252_000960</name>
</gene>
<dbReference type="GO" id="GO:0070403">
    <property type="term" value="F:NAD+ binding"/>
    <property type="evidence" value="ECO:0007669"/>
    <property type="project" value="InterPro"/>
</dbReference>
<dbReference type="InterPro" id="IPR026590">
    <property type="entry name" value="Ssirtuin_cat_dom"/>
</dbReference>
<dbReference type="Gene3D" id="3.40.50.1220">
    <property type="entry name" value="TPP-binding domain"/>
    <property type="match status" value="1"/>
</dbReference>
<evidence type="ECO:0000256" key="4">
    <source>
        <dbReference type="PROSITE-ProRule" id="PRU00236"/>
    </source>
</evidence>
<organism evidence="7 8">
    <name type="scientific">Zhihengliuella flava</name>
    <dbReference type="NCBI Taxonomy" id="1285193"/>
    <lineage>
        <taxon>Bacteria</taxon>
        <taxon>Bacillati</taxon>
        <taxon>Actinomycetota</taxon>
        <taxon>Actinomycetes</taxon>
        <taxon>Micrococcales</taxon>
        <taxon>Micrococcaceae</taxon>
        <taxon>Zhihengliuella</taxon>
    </lineage>
</organism>
<keyword evidence="4" id="KW-0479">Metal-binding</keyword>
<evidence type="ECO:0000256" key="2">
    <source>
        <dbReference type="ARBA" id="ARBA00022679"/>
    </source>
</evidence>
<keyword evidence="2" id="KW-0808">Transferase</keyword>
<dbReference type="PANTHER" id="PTHR11085:SF10">
    <property type="entry name" value="NAD-DEPENDENT PROTEIN DEACYLASE SIRTUIN-5, MITOCHONDRIAL-RELATED"/>
    <property type="match status" value="1"/>
</dbReference>
<dbReference type="Proteomes" id="UP000625033">
    <property type="component" value="Unassembled WGS sequence"/>
</dbReference>
<keyword evidence="4" id="KW-0862">Zinc</keyword>
<dbReference type="Pfam" id="PF02146">
    <property type="entry name" value="SIR2"/>
    <property type="match status" value="1"/>
</dbReference>
<keyword evidence="3" id="KW-0520">NAD</keyword>
<evidence type="ECO:0000313" key="8">
    <source>
        <dbReference type="Proteomes" id="UP000625033"/>
    </source>
</evidence>
<evidence type="ECO:0000313" key="7">
    <source>
        <dbReference type="EMBL" id="MBG6084193.1"/>
    </source>
</evidence>
<sequence>MTRTSDASAERPLIDGAGGGDATSGQRRLTSADLAISTAHQAALRSIARVVDETAEPQDAGRAAAGLADQLRGGRVLVITGAGVSTDSGIPDYRGPNGSLKRHRPMTYQEFRHDPAARHRYWARSFIGWRHMGQAGPNRGHELLAEFERRGWISGIVTQNVDGLHAAAGSQRVIPLHGDLSVVRCLNCGNTEARPHLDARLAEANPGYVERIDLDPEAVNPDGDVTLAQHHVDAFVMVGCLVCSSVELKPDVVYFGENVPAERKREVAALEADSSSLLVVGSSLAVMSGYKIVLDAVRAGQPVGIINGGPSRADAKATWRWRTRVTPALEDLFARLA</sequence>
<comment type="caution">
    <text evidence="7">The sequence shown here is derived from an EMBL/GenBank/DDBJ whole genome shotgun (WGS) entry which is preliminary data.</text>
</comment>
<dbReference type="SUPFAM" id="SSF52467">
    <property type="entry name" value="DHS-like NAD/FAD-binding domain"/>
    <property type="match status" value="1"/>
</dbReference>
<evidence type="ECO:0000259" key="6">
    <source>
        <dbReference type="PROSITE" id="PS50305"/>
    </source>
</evidence>
<dbReference type="InterPro" id="IPR029035">
    <property type="entry name" value="DHS-like_NAD/FAD-binding_dom"/>
</dbReference>
<keyword evidence="8" id="KW-1185">Reference proteome</keyword>
<dbReference type="PROSITE" id="PS50305">
    <property type="entry name" value="SIRTUIN"/>
    <property type="match status" value="1"/>
</dbReference>
<dbReference type="GO" id="GO:0017136">
    <property type="term" value="F:histone deacetylase activity, NAD-dependent"/>
    <property type="evidence" value="ECO:0007669"/>
    <property type="project" value="TreeGrafter"/>
</dbReference>
<dbReference type="GO" id="GO:0046872">
    <property type="term" value="F:metal ion binding"/>
    <property type="evidence" value="ECO:0007669"/>
    <property type="project" value="UniProtKB-KW"/>
</dbReference>
<reference evidence="7" key="1">
    <citation type="submission" date="2020-11" db="EMBL/GenBank/DDBJ databases">
        <title>Sequencing the genomes of 1000 actinobacteria strains.</title>
        <authorList>
            <person name="Klenk H.-P."/>
        </authorList>
    </citation>
    <scope>NUCLEOTIDE SEQUENCE</scope>
    <source>
        <strain evidence="7">DSM 26152</strain>
    </source>
</reference>
<dbReference type="InterPro" id="IPR003000">
    <property type="entry name" value="Sirtuin"/>
</dbReference>
<feature type="binding site" evidence="4">
    <location>
        <position position="185"/>
    </location>
    <ligand>
        <name>Zn(2+)</name>
        <dbReference type="ChEBI" id="CHEBI:29105"/>
    </ligand>
</feature>
<dbReference type="AlphaFoldDB" id="A0A931D8Y4"/>
<proteinExistence type="predicted"/>
<evidence type="ECO:0000256" key="5">
    <source>
        <dbReference type="SAM" id="MobiDB-lite"/>
    </source>
</evidence>
<dbReference type="InterPro" id="IPR050134">
    <property type="entry name" value="NAD-dep_sirtuin_deacylases"/>
</dbReference>
<dbReference type="Gene3D" id="3.30.1600.10">
    <property type="entry name" value="SIR2/SIRT2 'Small Domain"/>
    <property type="match status" value="1"/>
</dbReference>
<feature type="binding site" evidence="4">
    <location>
        <position position="230"/>
    </location>
    <ligand>
        <name>Zn(2+)</name>
        <dbReference type="ChEBI" id="CHEBI:29105"/>
    </ligand>
</feature>
<evidence type="ECO:0000256" key="1">
    <source>
        <dbReference type="ARBA" id="ARBA00012928"/>
    </source>
</evidence>
<feature type="binding site" evidence="4">
    <location>
        <position position="188"/>
    </location>
    <ligand>
        <name>Zn(2+)</name>
        <dbReference type="ChEBI" id="CHEBI:29105"/>
    </ligand>
</feature>